<protein>
    <submittedName>
        <fullName evidence="1">Uncharacterized protein</fullName>
    </submittedName>
</protein>
<dbReference type="AlphaFoldDB" id="A0A6G1E2D5"/>
<accession>A0A6G1E2D5</accession>
<name>A0A6G1E2D5_9ORYZ</name>
<dbReference type="EMBL" id="SPHZ02000005">
    <property type="protein sequence ID" value="KAF0918652.1"/>
    <property type="molecule type" value="Genomic_DNA"/>
</dbReference>
<dbReference type="Proteomes" id="UP000479710">
    <property type="component" value="Unassembled WGS sequence"/>
</dbReference>
<proteinExistence type="predicted"/>
<evidence type="ECO:0000313" key="2">
    <source>
        <dbReference type="Proteomes" id="UP000479710"/>
    </source>
</evidence>
<keyword evidence="2" id="KW-1185">Reference proteome</keyword>
<sequence length="84" mass="9277">MPFIVFFPSKPAKKGSMDLTRASAVSSKIQTPCRPFLTRQANLLRSLLTYGSPSLMHHSPLLHPAGNLSVSSNNHNLGFRCRKL</sequence>
<organism evidence="1 2">
    <name type="scientific">Oryza meyeriana var. granulata</name>
    <dbReference type="NCBI Taxonomy" id="110450"/>
    <lineage>
        <taxon>Eukaryota</taxon>
        <taxon>Viridiplantae</taxon>
        <taxon>Streptophyta</taxon>
        <taxon>Embryophyta</taxon>
        <taxon>Tracheophyta</taxon>
        <taxon>Spermatophyta</taxon>
        <taxon>Magnoliopsida</taxon>
        <taxon>Liliopsida</taxon>
        <taxon>Poales</taxon>
        <taxon>Poaceae</taxon>
        <taxon>BOP clade</taxon>
        <taxon>Oryzoideae</taxon>
        <taxon>Oryzeae</taxon>
        <taxon>Oryzinae</taxon>
        <taxon>Oryza</taxon>
        <taxon>Oryza meyeriana</taxon>
    </lineage>
</organism>
<comment type="caution">
    <text evidence="1">The sequence shown here is derived from an EMBL/GenBank/DDBJ whole genome shotgun (WGS) entry which is preliminary data.</text>
</comment>
<evidence type="ECO:0000313" key="1">
    <source>
        <dbReference type="EMBL" id="KAF0918652.1"/>
    </source>
</evidence>
<gene>
    <name evidence="1" type="ORF">E2562_025586</name>
</gene>
<reference evidence="1 2" key="1">
    <citation type="submission" date="2019-11" db="EMBL/GenBank/DDBJ databases">
        <title>Whole genome sequence of Oryza granulata.</title>
        <authorList>
            <person name="Li W."/>
        </authorList>
    </citation>
    <scope>NUCLEOTIDE SEQUENCE [LARGE SCALE GENOMIC DNA]</scope>
    <source>
        <strain evidence="2">cv. Menghai</strain>
        <tissue evidence="1">Leaf</tissue>
    </source>
</reference>